<comment type="caution">
    <text evidence="1">The sequence shown here is derived from an EMBL/GenBank/DDBJ whole genome shotgun (WGS) entry which is preliminary data.</text>
</comment>
<evidence type="ECO:0000313" key="1">
    <source>
        <dbReference type="EMBL" id="KAG8192155.1"/>
    </source>
</evidence>
<accession>A0AAV6V8A6</accession>
<dbReference type="AlphaFoldDB" id="A0AAV6V8A6"/>
<proteinExistence type="predicted"/>
<protein>
    <submittedName>
        <fullName evidence="1">Uncharacterized protein</fullName>
    </submittedName>
</protein>
<organism evidence="1 2">
    <name type="scientific">Oedothorax gibbosus</name>
    <dbReference type="NCBI Taxonomy" id="931172"/>
    <lineage>
        <taxon>Eukaryota</taxon>
        <taxon>Metazoa</taxon>
        <taxon>Ecdysozoa</taxon>
        <taxon>Arthropoda</taxon>
        <taxon>Chelicerata</taxon>
        <taxon>Arachnida</taxon>
        <taxon>Araneae</taxon>
        <taxon>Araneomorphae</taxon>
        <taxon>Entelegynae</taxon>
        <taxon>Araneoidea</taxon>
        <taxon>Linyphiidae</taxon>
        <taxon>Erigoninae</taxon>
        <taxon>Oedothorax</taxon>
    </lineage>
</organism>
<sequence length="77" mass="9164">MRFPKNWKRLLTRENGESCKYKRLRLLWHVWSAYLMFAKTPQTNALNSFEVQAEQETNCKEKNALVLRVSSVNCTKK</sequence>
<gene>
    <name evidence="1" type="ORF">JTE90_027797</name>
</gene>
<dbReference type="EMBL" id="JAFNEN010000144">
    <property type="protein sequence ID" value="KAG8192155.1"/>
    <property type="molecule type" value="Genomic_DNA"/>
</dbReference>
<reference evidence="1 2" key="1">
    <citation type="journal article" date="2022" name="Nat. Ecol. Evol.">
        <title>A masculinizing supergene underlies an exaggerated male reproductive morph in a spider.</title>
        <authorList>
            <person name="Hendrickx F."/>
            <person name="De Corte Z."/>
            <person name="Sonet G."/>
            <person name="Van Belleghem S.M."/>
            <person name="Kostlbacher S."/>
            <person name="Vangestel C."/>
        </authorList>
    </citation>
    <scope>NUCLEOTIDE SEQUENCE [LARGE SCALE GENOMIC DNA]</scope>
    <source>
        <strain evidence="1">W744_W776</strain>
    </source>
</reference>
<name>A0AAV6V8A6_9ARAC</name>
<evidence type="ECO:0000313" key="2">
    <source>
        <dbReference type="Proteomes" id="UP000827092"/>
    </source>
</evidence>
<keyword evidence="2" id="KW-1185">Reference proteome</keyword>
<dbReference type="Proteomes" id="UP000827092">
    <property type="component" value="Unassembled WGS sequence"/>
</dbReference>